<proteinExistence type="predicted"/>
<accession>A0ABP1GJK6</accession>
<gene>
    <name evidence="1" type="ORF">HINF_LOCUS1346</name>
</gene>
<evidence type="ECO:0000313" key="2">
    <source>
        <dbReference type="Proteomes" id="UP001642409"/>
    </source>
</evidence>
<organism evidence="1 2">
    <name type="scientific">Hexamita inflata</name>
    <dbReference type="NCBI Taxonomy" id="28002"/>
    <lineage>
        <taxon>Eukaryota</taxon>
        <taxon>Metamonada</taxon>
        <taxon>Diplomonadida</taxon>
        <taxon>Hexamitidae</taxon>
        <taxon>Hexamitinae</taxon>
        <taxon>Hexamita</taxon>
    </lineage>
</organism>
<evidence type="ECO:0000313" key="1">
    <source>
        <dbReference type="EMBL" id="CAL5971406.1"/>
    </source>
</evidence>
<dbReference type="Proteomes" id="UP001642409">
    <property type="component" value="Unassembled WGS sequence"/>
</dbReference>
<reference evidence="1 2" key="1">
    <citation type="submission" date="2024-07" db="EMBL/GenBank/DDBJ databases">
        <authorList>
            <person name="Akdeniz Z."/>
        </authorList>
    </citation>
    <scope>NUCLEOTIDE SEQUENCE [LARGE SCALE GENOMIC DNA]</scope>
</reference>
<protein>
    <submittedName>
        <fullName evidence="1">Leucine-rich_repeat domain superfamily</fullName>
    </submittedName>
</protein>
<name>A0ABP1GJK6_9EUKA</name>
<dbReference type="EMBL" id="CAXDID020000002">
    <property type="protein sequence ID" value="CAL5971406.1"/>
    <property type="molecule type" value="Genomic_DNA"/>
</dbReference>
<sequence length="143" mass="16654">MESNENESESTKIANDFIKTIQNESIQIIQNNNLNKLDFVLHLNIQKLIIKECANIVPIIQSKTLQNVQIVQCDIESFSCNEDNVIQILSLRQNKINQISLNKMKKMIILDLFDNKLEQIEDNLELPNQTIQRSFHLYSIQIN</sequence>
<comment type="caution">
    <text evidence="1">The sequence shown here is derived from an EMBL/GenBank/DDBJ whole genome shotgun (WGS) entry which is preliminary data.</text>
</comment>
<keyword evidence="2" id="KW-1185">Reference proteome</keyword>